<keyword evidence="7" id="KW-1185">Reference proteome</keyword>
<gene>
    <name evidence="3" type="primary">rimP</name>
    <name evidence="6" type="ORF">HH308_01190</name>
</gene>
<dbReference type="EMBL" id="JABBNB010000001">
    <property type="protein sequence ID" value="NMN99829.1"/>
    <property type="molecule type" value="Genomic_DNA"/>
</dbReference>
<comment type="subcellular location">
    <subcellularLocation>
        <location evidence="3">Cytoplasm</location>
    </subcellularLocation>
</comment>
<dbReference type="GO" id="GO:0005829">
    <property type="term" value="C:cytosol"/>
    <property type="evidence" value="ECO:0007669"/>
    <property type="project" value="TreeGrafter"/>
</dbReference>
<organism evidence="6 7">
    <name type="scientific">Gordonia asplenii</name>
    <dbReference type="NCBI Taxonomy" id="2725283"/>
    <lineage>
        <taxon>Bacteria</taxon>
        <taxon>Bacillati</taxon>
        <taxon>Actinomycetota</taxon>
        <taxon>Actinomycetes</taxon>
        <taxon>Mycobacteriales</taxon>
        <taxon>Gordoniaceae</taxon>
        <taxon>Gordonia</taxon>
    </lineage>
</organism>
<comment type="similarity">
    <text evidence="3">Belongs to the RimP family.</text>
</comment>
<evidence type="ECO:0000256" key="2">
    <source>
        <dbReference type="ARBA" id="ARBA00022517"/>
    </source>
</evidence>
<comment type="function">
    <text evidence="3">Required for maturation of 30S ribosomal subunits.</text>
</comment>
<dbReference type="Pfam" id="PF17384">
    <property type="entry name" value="DUF150_C"/>
    <property type="match status" value="1"/>
</dbReference>
<dbReference type="GO" id="GO:0006412">
    <property type="term" value="P:translation"/>
    <property type="evidence" value="ECO:0007669"/>
    <property type="project" value="TreeGrafter"/>
</dbReference>
<dbReference type="Gene3D" id="3.30.300.70">
    <property type="entry name" value="RimP-like superfamily, N-terminal"/>
    <property type="match status" value="1"/>
</dbReference>
<dbReference type="SUPFAM" id="SSF75420">
    <property type="entry name" value="YhbC-like, N-terminal domain"/>
    <property type="match status" value="1"/>
</dbReference>
<accession>A0A848KNI0</accession>
<evidence type="ECO:0000256" key="1">
    <source>
        <dbReference type="ARBA" id="ARBA00022490"/>
    </source>
</evidence>
<dbReference type="AlphaFoldDB" id="A0A848KNI0"/>
<dbReference type="PANTHER" id="PTHR33867:SF1">
    <property type="entry name" value="RIBOSOME MATURATION FACTOR RIMP"/>
    <property type="match status" value="1"/>
</dbReference>
<evidence type="ECO:0000259" key="4">
    <source>
        <dbReference type="Pfam" id="PF02576"/>
    </source>
</evidence>
<dbReference type="GO" id="GO:0000028">
    <property type="term" value="P:ribosomal small subunit assembly"/>
    <property type="evidence" value="ECO:0007669"/>
    <property type="project" value="TreeGrafter"/>
</dbReference>
<evidence type="ECO:0000313" key="6">
    <source>
        <dbReference type="EMBL" id="NMN99829.1"/>
    </source>
</evidence>
<protein>
    <recommendedName>
        <fullName evidence="3">Ribosome maturation factor RimP</fullName>
    </recommendedName>
</protein>
<feature type="domain" description="Ribosome maturation factor RimP C-terminal" evidence="5">
    <location>
        <begin position="84"/>
        <end position="151"/>
    </location>
</feature>
<dbReference type="InterPro" id="IPR003728">
    <property type="entry name" value="Ribosome_maturation_RimP"/>
</dbReference>
<dbReference type="InterPro" id="IPR028989">
    <property type="entry name" value="RimP_N"/>
</dbReference>
<evidence type="ECO:0000256" key="3">
    <source>
        <dbReference type="HAMAP-Rule" id="MF_01077"/>
    </source>
</evidence>
<keyword evidence="2 3" id="KW-0690">Ribosome biogenesis</keyword>
<reference evidence="6 7" key="1">
    <citation type="submission" date="2020-04" db="EMBL/GenBank/DDBJ databases">
        <title>Gordonia sp. nov. TBRC 11910.</title>
        <authorList>
            <person name="Suriyachadkun C."/>
        </authorList>
    </citation>
    <scope>NUCLEOTIDE SEQUENCE [LARGE SCALE GENOMIC DNA]</scope>
    <source>
        <strain evidence="6 7">TBRC 11910</strain>
    </source>
</reference>
<dbReference type="InterPro" id="IPR036847">
    <property type="entry name" value="RimP_C_sf"/>
</dbReference>
<keyword evidence="1 3" id="KW-0963">Cytoplasm</keyword>
<proteinExistence type="inferred from homology"/>
<dbReference type="SUPFAM" id="SSF74942">
    <property type="entry name" value="YhbC-like, C-terminal domain"/>
    <property type="match status" value="1"/>
</dbReference>
<feature type="domain" description="Ribosome maturation factor RimP N-terminal" evidence="4">
    <location>
        <begin position="9"/>
        <end position="81"/>
    </location>
</feature>
<dbReference type="CDD" id="cd01734">
    <property type="entry name" value="YlxS_C"/>
    <property type="match status" value="1"/>
</dbReference>
<dbReference type="InterPro" id="IPR035956">
    <property type="entry name" value="RimP_N_sf"/>
</dbReference>
<evidence type="ECO:0000313" key="7">
    <source>
        <dbReference type="Proteomes" id="UP000550729"/>
    </source>
</evidence>
<sequence>MTAQHLHRLVDPIITTRGYDVDDLTISPAAGGGTAATIVVDRDGGVELDALATLTRDLVEAIDAQSPDADYTLELTTRGVDRPLTLPRHWRRAQGRRVEIDVVGADGTPETIAGRIGASTDATVELIRNQRGRFTTVTVDLDSVTKAIVGVDFTAPNRTELELCGLDAAAIARLTRTN</sequence>
<dbReference type="PANTHER" id="PTHR33867">
    <property type="entry name" value="RIBOSOME MATURATION FACTOR RIMP"/>
    <property type="match status" value="1"/>
</dbReference>
<name>A0A848KNI0_9ACTN</name>
<evidence type="ECO:0000259" key="5">
    <source>
        <dbReference type="Pfam" id="PF17384"/>
    </source>
</evidence>
<dbReference type="Proteomes" id="UP000550729">
    <property type="component" value="Unassembled WGS sequence"/>
</dbReference>
<dbReference type="InterPro" id="IPR028998">
    <property type="entry name" value="RimP_C"/>
</dbReference>
<dbReference type="Pfam" id="PF02576">
    <property type="entry name" value="RimP_N"/>
    <property type="match status" value="1"/>
</dbReference>
<comment type="caution">
    <text evidence="6">The sequence shown here is derived from an EMBL/GenBank/DDBJ whole genome shotgun (WGS) entry which is preliminary data.</text>
</comment>
<dbReference type="HAMAP" id="MF_01077">
    <property type="entry name" value="RimP"/>
    <property type="match status" value="1"/>
</dbReference>